<evidence type="ECO:0000313" key="6">
    <source>
        <dbReference type="EMBL" id="QIG42420.1"/>
    </source>
</evidence>
<reference evidence="6 7" key="1">
    <citation type="submission" date="2020-02" db="EMBL/GenBank/DDBJ databases">
        <title>Full genome sequence of Nocardioides sp. R-3366.</title>
        <authorList>
            <person name="Im W.-T."/>
        </authorList>
    </citation>
    <scope>NUCLEOTIDE SEQUENCE [LARGE SCALE GENOMIC DNA]</scope>
    <source>
        <strain evidence="6 7">R-3366</strain>
    </source>
</reference>
<name>A0A6G6WBK4_9ACTN</name>
<dbReference type="Pfam" id="PF21351">
    <property type="entry name" value="TetR_C_41"/>
    <property type="match status" value="1"/>
</dbReference>
<evidence type="ECO:0000256" key="3">
    <source>
        <dbReference type="ARBA" id="ARBA00023163"/>
    </source>
</evidence>
<evidence type="ECO:0000313" key="7">
    <source>
        <dbReference type="Proteomes" id="UP000502996"/>
    </source>
</evidence>
<dbReference type="PROSITE" id="PS50977">
    <property type="entry name" value="HTH_TETR_2"/>
    <property type="match status" value="1"/>
</dbReference>
<dbReference type="PANTHER" id="PTHR30055">
    <property type="entry name" value="HTH-TYPE TRANSCRIPTIONAL REGULATOR RUTR"/>
    <property type="match status" value="1"/>
</dbReference>
<sequence>MESKRTQAERSAATRAALLDAARPLFAERGYAAVGTDELARAAGVTRGALYHQFDGKLGLFAAVFEEVEAELVERVDVAFAELFASDPLAAVRAGVDGWLAAALDPAVQRIVLLDAPAALGWERWREIGRRYAVGLVEGAVAALIEVGVYPPQPVRPLAHLLVGALEEGTLYAASAADPASATAEVRAALHALLEGLSSVPLLPAHLEADGRRGGV</sequence>
<dbReference type="Pfam" id="PF00440">
    <property type="entry name" value="TetR_N"/>
    <property type="match status" value="1"/>
</dbReference>
<keyword evidence="7" id="KW-1185">Reference proteome</keyword>
<dbReference type="PANTHER" id="PTHR30055:SF234">
    <property type="entry name" value="HTH-TYPE TRANSCRIPTIONAL REGULATOR BETI"/>
    <property type="match status" value="1"/>
</dbReference>
<dbReference type="AlphaFoldDB" id="A0A6G6WBK4"/>
<dbReference type="Proteomes" id="UP000502996">
    <property type="component" value="Chromosome"/>
</dbReference>
<dbReference type="InterPro" id="IPR049484">
    <property type="entry name" value="Rv0078-like_C"/>
</dbReference>
<keyword evidence="2 4" id="KW-0238">DNA-binding</keyword>
<keyword evidence="1" id="KW-0805">Transcription regulation</keyword>
<proteinExistence type="predicted"/>
<evidence type="ECO:0000259" key="5">
    <source>
        <dbReference type="PROSITE" id="PS50977"/>
    </source>
</evidence>
<keyword evidence="3" id="KW-0804">Transcription</keyword>
<dbReference type="GO" id="GO:0000976">
    <property type="term" value="F:transcription cis-regulatory region binding"/>
    <property type="evidence" value="ECO:0007669"/>
    <property type="project" value="TreeGrafter"/>
</dbReference>
<gene>
    <name evidence="6" type="ORF">G5V58_06220</name>
</gene>
<evidence type="ECO:0000256" key="1">
    <source>
        <dbReference type="ARBA" id="ARBA00023015"/>
    </source>
</evidence>
<dbReference type="InterPro" id="IPR001647">
    <property type="entry name" value="HTH_TetR"/>
</dbReference>
<dbReference type="KEGG" id="nano:G5V58_06220"/>
<evidence type="ECO:0000256" key="2">
    <source>
        <dbReference type="ARBA" id="ARBA00023125"/>
    </source>
</evidence>
<accession>A0A6G6WBK4</accession>
<protein>
    <submittedName>
        <fullName evidence="6">TetR/AcrR family transcriptional regulator</fullName>
    </submittedName>
</protein>
<dbReference type="InterPro" id="IPR009057">
    <property type="entry name" value="Homeodomain-like_sf"/>
</dbReference>
<dbReference type="InterPro" id="IPR050109">
    <property type="entry name" value="HTH-type_TetR-like_transc_reg"/>
</dbReference>
<evidence type="ECO:0000256" key="4">
    <source>
        <dbReference type="PROSITE-ProRule" id="PRU00335"/>
    </source>
</evidence>
<dbReference type="PRINTS" id="PR00455">
    <property type="entry name" value="HTHTETR"/>
</dbReference>
<dbReference type="Gene3D" id="1.10.357.10">
    <property type="entry name" value="Tetracycline Repressor, domain 2"/>
    <property type="match status" value="1"/>
</dbReference>
<dbReference type="GO" id="GO:0003700">
    <property type="term" value="F:DNA-binding transcription factor activity"/>
    <property type="evidence" value="ECO:0007669"/>
    <property type="project" value="TreeGrafter"/>
</dbReference>
<feature type="DNA-binding region" description="H-T-H motif" evidence="4">
    <location>
        <begin position="35"/>
        <end position="54"/>
    </location>
</feature>
<dbReference type="EMBL" id="CP049257">
    <property type="protein sequence ID" value="QIG42420.1"/>
    <property type="molecule type" value="Genomic_DNA"/>
</dbReference>
<feature type="domain" description="HTH tetR-type" evidence="5">
    <location>
        <begin position="12"/>
        <end position="72"/>
    </location>
</feature>
<dbReference type="RefSeq" id="WP_165229906.1">
    <property type="nucleotide sequence ID" value="NZ_CP049257.1"/>
</dbReference>
<dbReference type="SUPFAM" id="SSF46689">
    <property type="entry name" value="Homeodomain-like"/>
    <property type="match status" value="1"/>
</dbReference>
<organism evidence="6 7">
    <name type="scientific">Nocardioides anomalus</name>
    <dbReference type="NCBI Taxonomy" id="2712223"/>
    <lineage>
        <taxon>Bacteria</taxon>
        <taxon>Bacillati</taxon>
        <taxon>Actinomycetota</taxon>
        <taxon>Actinomycetes</taxon>
        <taxon>Propionibacteriales</taxon>
        <taxon>Nocardioidaceae</taxon>
        <taxon>Nocardioides</taxon>
    </lineage>
</organism>